<feature type="compositionally biased region" description="Basic residues" evidence="3">
    <location>
        <begin position="164"/>
        <end position="173"/>
    </location>
</feature>
<evidence type="ECO:0000313" key="6">
    <source>
        <dbReference type="EMBL" id="KAJ3488481.1"/>
    </source>
</evidence>
<evidence type="ECO:0000313" key="7">
    <source>
        <dbReference type="Proteomes" id="UP001212997"/>
    </source>
</evidence>
<evidence type="ECO:0000259" key="5">
    <source>
        <dbReference type="Pfam" id="PF05426"/>
    </source>
</evidence>
<organism evidence="6 7">
    <name type="scientific">Meripilus lineatus</name>
    <dbReference type="NCBI Taxonomy" id="2056292"/>
    <lineage>
        <taxon>Eukaryota</taxon>
        <taxon>Fungi</taxon>
        <taxon>Dikarya</taxon>
        <taxon>Basidiomycota</taxon>
        <taxon>Agaricomycotina</taxon>
        <taxon>Agaricomycetes</taxon>
        <taxon>Polyporales</taxon>
        <taxon>Meripilaceae</taxon>
        <taxon>Meripilus</taxon>
    </lineage>
</organism>
<dbReference type="GO" id="GO:0016829">
    <property type="term" value="F:lyase activity"/>
    <property type="evidence" value="ECO:0007669"/>
    <property type="project" value="UniProtKB-KW"/>
</dbReference>
<evidence type="ECO:0000256" key="2">
    <source>
        <dbReference type="ARBA" id="ARBA00023239"/>
    </source>
</evidence>
<dbReference type="InterPro" id="IPR008929">
    <property type="entry name" value="Chondroitin_lyas"/>
</dbReference>
<reference evidence="6" key="1">
    <citation type="submission" date="2022-07" db="EMBL/GenBank/DDBJ databases">
        <title>Genome Sequence of Physisporinus lineatus.</title>
        <authorList>
            <person name="Buettner E."/>
        </authorList>
    </citation>
    <scope>NUCLEOTIDE SEQUENCE</scope>
    <source>
        <strain evidence="6">VT162</strain>
    </source>
</reference>
<dbReference type="SUPFAM" id="SSF48230">
    <property type="entry name" value="Chondroitin AC/alginate lyase"/>
    <property type="match status" value="1"/>
</dbReference>
<comment type="caution">
    <text evidence="6">The sequence shown here is derived from an EMBL/GenBank/DDBJ whole genome shotgun (WGS) entry which is preliminary data.</text>
</comment>
<dbReference type="AlphaFoldDB" id="A0AAD5YG94"/>
<feature type="region of interest" description="Disordered" evidence="3">
    <location>
        <begin position="164"/>
        <end position="190"/>
    </location>
</feature>
<keyword evidence="1 4" id="KW-0732">Signal</keyword>
<protein>
    <recommendedName>
        <fullName evidence="5">Alginate lyase domain-containing protein</fullName>
    </recommendedName>
</protein>
<dbReference type="Gene3D" id="1.50.10.100">
    <property type="entry name" value="Chondroitin AC/alginate lyase"/>
    <property type="match status" value="2"/>
</dbReference>
<feature type="signal peptide" evidence="4">
    <location>
        <begin position="1"/>
        <end position="22"/>
    </location>
</feature>
<feature type="region of interest" description="Disordered" evidence="3">
    <location>
        <begin position="216"/>
        <end position="256"/>
    </location>
</feature>
<evidence type="ECO:0000256" key="1">
    <source>
        <dbReference type="ARBA" id="ARBA00022729"/>
    </source>
</evidence>
<sequence>MQSRSRLTFLVVNLLVATAGLASDPNDWVNIKYVLTHAGDRSSGETASAQSNIVSNAGTTAKKGPWTVTNSPVKAPSGDPHDYLSWAPYHWPNCNWCDKGTNHFANPNSTEPDIGDGSGDGDFPDDGDYEGGGVTTPDSEQKFINGFDGTLPILVTRNLQGAHRRMRRVRRHGTPVVEERPPSLSRRGSLDPFPDFGGNPITDAPALPTAPFIPNLGGSRTGKGAAGTPAPAQAPAKTQKAASKCTPSPTKPLAPSATWTTCPYEVRDGKVNPDVRTLTDSSDVMNMAQSVLYNGIAYALNKAPIHSKNAASLIDTWFLSSATAMNPNMNYGQLVRGPGKEHQYGTFTGILDLRALVKVVNAIQLLRVTKSPDWTSAREQAMTSWTKTYIAWLQGSKIGKETASKANNHFTFYASQLAAAQMLVGDNNGATNTLSNYFTHQFLDQVAASGEQPFEAVRTRPFHYRAFNLEAMITNAKLGDQLGQNFWIAKSKYGATIQNAVDFAMAQDPKSEDVSDIFPHVASAAAAYGDPTGKYKKFLSSKSRDYQSQAFYFYDQTDALPNSPAATRKKKRDVMLPVGNFAIKDASNSTTCVVANGLPAIPFECPEVFGKAPLVELEDGLFVSCDDIRRFYEGVEDCIR</sequence>
<gene>
    <name evidence="6" type="ORF">NLI96_g2818</name>
</gene>
<dbReference type="InterPro" id="IPR008397">
    <property type="entry name" value="Alginate_lyase_dom"/>
</dbReference>
<dbReference type="Pfam" id="PF05426">
    <property type="entry name" value="Alginate_lyase"/>
    <property type="match status" value="1"/>
</dbReference>
<proteinExistence type="predicted"/>
<feature type="region of interest" description="Disordered" evidence="3">
    <location>
        <begin position="107"/>
        <end position="144"/>
    </location>
</feature>
<keyword evidence="2" id="KW-0456">Lyase</keyword>
<evidence type="ECO:0000256" key="4">
    <source>
        <dbReference type="SAM" id="SignalP"/>
    </source>
</evidence>
<dbReference type="GO" id="GO:0042597">
    <property type="term" value="C:periplasmic space"/>
    <property type="evidence" value="ECO:0007669"/>
    <property type="project" value="InterPro"/>
</dbReference>
<evidence type="ECO:0000256" key="3">
    <source>
        <dbReference type="SAM" id="MobiDB-lite"/>
    </source>
</evidence>
<dbReference type="EMBL" id="JANAWD010000066">
    <property type="protein sequence ID" value="KAJ3488481.1"/>
    <property type="molecule type" value="Genomic_DNA"/>
</dbReference>
<dbReference type="Proteomes" id="UP001212997">
    <property type="component" value="Unassembled WGS sequence"/>
</dbReference>
<accession>A0AAD5YG94</accession>
<feature type="domain" description="Alginate lyase" evidence="5">
    <location>
        <begin position="240"/>
        <end position="507"/>
    </location>
</feature>
<keyword evidence="7" id="KW-1185">Reference proteome</keyword>
<feature type="chain" id="PRO_5042021963" description="Alginate lyase domain-containing protein" evidence="4">
    <location>
        <begin position="23"/>
        <end position="640"/>
    </location>
</feature>
<feature type="compositionally biased region" description="Low complexity" evidence="3">
    <location>
        <begin position="226"/>
        <end position="242"/>
    </location>
</feature>
<name>A0AAD5YG94_9APHY</name>